<comment type="subcellular location">
    <subcellularLocation>
        <location evidence="1">Membrane</location>
        <topology evidence="1">Multi-pass membrane protein</topology>
    </subcellularLocation>
</comment>
<dbReference type="EMBL" id="VSSQ01013456">
    <property type="protein sequence ID" value="MPM51530.1"/>
    <property type="molecule type" value="Genomic_DNA"/>
</dbReference>
<feature type="transmembrane region" description="Helical" evidence="8">
    <location>
        <begin position="160"/>
        <end position="178"/>
    </location>
</feature>
<evidence type="ECO:0000256" key="8">
    <source>
        <dbReference type="SAM" id="Phobius"/>
    </source>
</evidence>
<feature type="domain" description="Cation efflux protein cytoplasmic" evidence="10">
    <location>
        <begin position="213"/>
        <end position="288"/>
    </location>
</feature>
<feature type="domain" description="Cation efflux protein transmembrane" evidence="9">
    <location>
        <begin position="21"/>
        <end position="209"/>
    </location>
</feature>
<evidence type="ECO:0000256" key="2">
    <source>
        <dbReference type="ARBA" id="ARBA00008873"/>
    </source>
</evidence>
<dbReference type="PANTHER" id="PTHR11562:SF17">
    <property type="entry name" value="RE54080P-RELATED"/>
    <property type="match status" value="1"/>
</dbReference>
<keyword evidence="7 8" id="KW-0472">Membrane</keyword>
<comment type="similarity">
    <text evidence="2">Belongs to the cation diffusion facilitator (CDF) transporter (TC 2.A.4) family. SLC30A subfamily.</text>
</comment>
<name>A0A645AEE1_9ZZZZ</name>
<sequence length="303" mass="33559">MSSDHSHSHAHGPNDAGKNIAVAFFLNFFFAIIELIGGILTNSVAILSDAFHDFGDSLSLGVAWYLQKISTKKGDSRFSYGYKRFSLLGSIFISVVLVVGSILIVAESIKRFADPQDTNAAGMVLLSILGIIVNGAAVFRLKKGRSHNEKAVLIHMMEDLLGWIAVMAGGILMHFWDLPFIDPMLSVIIAVWVLFNVYKNLSSTISIMLQEVPKDVDISDLYNDFKSIGKADSIHDLHVWTLDGESHILSVHLVMQENVTREEVQKAKESLKQIAMHRGIGHVTVEVEFCDEVSCCSYYKNPC</sequence>
<dbReference type="SUPFAM" id="SSF160240">
    <property type="entry name" value="Cation efflux protein cytoplasmic domain-like"/>
    <property type="match status" value="1"/>
</dbReference>
<protein>
    <submittedName>
        <fullName evidence="11">Cadmium, cobalt and zinc/H(+)-K(+) antiporter</fullName>
    </submittedName>
</protein>
<keyword evidence="3" id="KW-0813">Transport</keyword>
<comment type="caution">
    <text evidence="11">The sequence shown here is derived from an EMBL/GenBank/DDBJ whole genome shotgun (WGS) entry which is preliminary data.</text>
</comment>
<evidence type="ECO:0000256" key="6">
    <source>
        <dbReference type="ARBA" id="ARBA00023065"/>
    </source>
</evidence>
<evidence type="ECO:0000259" key="9">
    <source>
        <dbReference type="Pfam" id="PF01545"/>
    </source>
</evidence>
<dbReference type="Gene3D" id="1.20.1510.10">
    <property type="entry name" value="Cation efflux protein transmembrane domain"/>
    <property type="match status" value="1"/>
</dbReference>
<dbReference type="InterPro" id="IPR058533">
    <property type="entry name" value="Cation_efflux_TM"/>
</dbReference>
<gene>
    <name evidence="11" type="primary">czcD_20</name>
    <name evidence="11" type="ORF">SDC9_98279</name>
</gene>
<dbReference type="NCBIfam" id="TIGR01297">
    <property type="entry name" value="CDF"/>
    <property type="match status" value="1"/>
</dbReference>
<accession>A0A645AEE1</accession>
<reference evidence="11" key="1">
    <citation type="submission" date="2019-08" db="EMBL/GenBank/DDBJ databases">
        <authorList>
            <person name="Kucharzyk K."/>
            <person name="Murdoch R.W."/>
            <person name="Higgins S."/>
            <person name="Loffler F."/>
        </authorList>
    </citation>
    <scope>NUCLEOTIDE SEQUENCE</scope>
</reference>
<dbReference type="SUPFAM" id="SSF161111">
    <property type="entry name" value="Cation efflux protein transmembrane domain-like"/>
    <property type="match status" value="1"/>
</dbReference>
<dbReference type="PANTHER" id="PTHR11562">
    <property type="entry name" value="CATION EFFLUX PROTEIN/ ZINC TRANSPORTER"/>
    <property type="match status" value="1"/>
</dbReference>
<dbReference type="InterPro" id="IPR027470">
    <property type="entry name" value="Cation_efflux_CTD"/>
</dbReference>
<dbReference type="InterPro" id="IPR027469">
    <property type="entry name" value="Cation_efflux_TMD_sf"/>
</dbReference>
<organism evidence="11">
    <name type="scientific">bioreactor metagenome</name>
    <dbReference type="NCBI Taxonomy" id="1076179"/>
    <lineage>
        <taxon>unclassified sequences</taxon>
        <taxon>metagenomes</taxon>
        <taxon>ecological metagenomes</taxon>
    </lineage>
</organism>
<keyword evidence="4 8" id="KW-0812">Transmembrane</keyword>
<feature type="transmembrane region" description="Helical" evidence="8">
    <location>
        <begin position="20"/>
        <end position="40"/>
    </location>
</feature>
<dbReference type="InterPro" id="IPR002524">
    <property type="entry name" value="Cation_efflux"/>
</dbReference>
<dbReference type="Pfam" id="PF01545">
    <property type="entry name" value="Cation_efflux"/>
    <property type="match status" value="1"/>
</dbReference>
<keyword evidence="5 8" id="KW-1133">Transmembrane helix</keyword>
<evidence type="ECO:0000256" key="7">
    <source>
        <dbReference type="ARBA" id="ARBA00023136"/>
    </source>
</evidence>
<evidence type="ECO:0000256" key="5">
    <source>
        <dbReference type="ARBA" id="ARBA00022989"/>
    </source>
</evidence>
<evidence type="ECO:0000259" key="10">
    <source>
        <dbReference type="Pfam" id="PF16916"/>
    </source>
</evidence>
<feature type="transmembrane region" description="Helical" evidence="8">
    <location>
        <begin position="118"/>
        <end position="139"/>
    </location>
</feature>
<dbReference type="InterPro" id="IPR036837">
    <property type="entry name" value="Cation_efflux_CTD_sf"/>
</dbReference>
<proteinExistence type="inferred from homology"/>
<evidence type="ECO:0000313" key="11">
    <source>
        <dbReference type="EMBL" id="MPM51530.1"/>
    </source>
</evidence>
<dbReference type="Pfam" id="PF16916">
    <property type="entry name" value="ZT_dimer"/>
    <property type="match status" value="1"/>
</dbReference>
<keyword evidence="6" id="KW-0406">Ion transport</keyword>
<dbReference type="InterPro" id="IPR050681">
    <property type="entry name" value="CDF/SLC30A"/>
</dbReference>
<feature type="transmembrane region" description="Helical" evidence="8">
    <location>
        <begin position="87"/>
        <end position="106"/>
    </location>
</feature>
<dbReference type="GO" id="GO:0005385">
    <property type="term" value="F:zinc ion transmembrane transporter activity"/>
    <property type="evidence" value="ECO:0007669"/>
    <property type="project" value="TreeGrafter"/>
</dbReference>
<dbReference type="GO" id="GO:0005886">
    <property type="term" value="C:plasma membrane"/>
    <property type="evidence" value="ECO:0007669"/>
    <property type="project" value="TreeGrafter"/>
</dbReference>
<evidence type="ECO:0000256" key="1">
    <source>
        <dbReference type="ARBA" id="ARBA00004141"/>
    </source>
</evidence>
<dbReference type="AlphaFoldDB" id="A0A645AEE1"/>
<evidence type="ECO:0000256" key="3">
    <source>
        <dbReference type="ARBA" id="ARBA00022448"/>
    </source>
</evidence>
<evidence type="ECO:0000256" key="4">
    <source>
        <dbReference type="ARBA" id="ARBA00022692"/>
    </source>
</evidence>
<feature type="transmembrane region" description="Helical" evidence="8">
    <location>
        <begin position="184"/>
        <end position="201"/>
    </location>
</feature>